<reference evidence="10 11" key="1">
    <citation type="submission" date="2019-07" db="EMBL/GenBank/DDBJ databases">
        <title>Whole genome shotgun sequence of Skermanella aerolata NBRC 106429.</title>
        <authorList>
            <person name="Hosoyama A."/>
            <person name="Uohara A."/>
            <person name="Ohji S."/>
            <person name="Ichikawa N."/>
        </authorList>
    </citation>
    <scope>NUCLEOTIDE SEQUENCE [LARGE SCALE GENOMIC DNA]</scope>
    <source>
        <strain evidence="10 11">NBRC 106429</strain>
    </source>
</reference>
<feature type="domain" description="Glycosyltransferase RgtA/B/C/D-like" evidence="9">
    <location>
        <begin position="127"/>
        <end position="235"/>
    </location>
</feature>
<evidence type="ECO:0000313" key="10">
    <source>
        <dbReference type="EMBL" id="GEO37296.1"/>
    </source>
</evidence>
<proteinExistence type="predicted"/>
<evidence type="ECO:0000256" key="2">
    <source>
        <dbReference type="ARBA" id="ARBA00022475"/>
    </source>
</evidence>
<comment type="caution">
    <text evidence="10">The sequence shown here is derived from an EMBL/GenBank/DDBJ whole genome shotgun (WGS) entry which is preliminary data.</text>
</comment>
<feature type="transmembrane region" description="Helical" evidence="8">
    <location>
        <begin position="354"/>
        <end position="372"/>
    </location>
</feature>
<dbReference type="Proteomes" id="UP000321523">
    <property type="component" value="Unassembled WGS sequence"/>
</dbReference>
<evidence type="ECO:0000313" key="11">
    <source>
        <dbReference type="Proteomes" id="UP000321523"/>
    </source>
</evidence>
<keyword evidence="7 8" id="KW-0472">Membrane</keyword>
<dbReference type="GO" id="GO:0016763">
    <property type="term" value="F:pentosyltransferase activity"/>
    <property type="evidence" value="ECO:0007669"/>
    <property type="project" value="TreeGrafter"/>
</dbReference>
<keyword evidence="4" id="KW-0808">Transferase</keyword>
<evidence type="ECO:0000259" key="9">
    <source>
        <dbReference type="Pfam" id="PF13231"/>
    </source>
</evidence>
<dbReference type="GO" id="GO:0009103">
    <property type="term" value="P:lipopolysaccharide biosynthetic process"/>
    <property type="evidence" value="ECO:0007669"/>
    <property type="project" value="UniProtKB-ARBA"/>
</dbReference>
<sequence>MAQRGLTDDPRMTVIDPRYPDAGLDRLVAGVLPHSLFYDLSLRLLLSIGVLIVLSFPEYGIIWDEEVQRQYGLLLLNYYASGLTDLSAFGFDNLYLYGGGFDMAGALLERVSPYGPYETRHLLGGMIGLLGMTGAWRLARLLGGERTGFFAVLLLALLPAYYGHMFSNPKDVPFACGMIWCVHLSARIIGELPRPRWGLVAGYGAVLGLTLGTRIGGILAVFFLGLAVLGWLWSEAEDRRDFGAIARQTFSVALRLLPALPVAWAVMVLIWPWAHLDLLNPVRAFLKFSAFPWPNEVLYGGRWISADDLPVTYLPTMLALQLPELVLAGLGLAGWFGVRAVIRPPLMVDRVRRVQVALVALAALFPVVYVLITHPVIYNGFRHFLFVLPPMAVLAAVGFDRLWAAVADNRSRIRARLLALPFTAAVVAQFWVMAMLHPYEYIYYNRLVGGIAGAEWHYELDYWGAALHKAADELQEYVANERGGRLGPDPVNIFVCGHPTSVMYFLPRQFHLVSEPEKADFLVSWTQAGCNFTMFGQVVADVQRFGVVLAVVKDLRE</sequence>
<feature type="transmembrane region" description="Helical" evidence="8">
    <location>
        <begin position="325"/>
        <end position="342"/>
    </location>
</feature>
<evidence type="ECO:0000256" key="4">
    <source>
        <dbReference type="ARBA" id="ARBA00022679"/>
    </source>
</evidence>
<keyword evidence="2" id="KW-1003">Cell membrane</keyword>
<dbReference type="Pfam" id="PF13231">
    <property type="entry name" value="PMT_2"/>
    <property type="match status" value="1"/>
</dbReference>
<dbReference type="InterPro" id="IPR050297">
    <property type="entry name" value="LipidA_mod_glycosyltrf_83"/>
</dbReference>
<evidence type="ECO:0000256" key="1">
    <source>
        <dbReference type="ARBA" id="ARBA00004651"/>
    </source>
</evidence>
<keyword evidence="5 8" id="KW-0812">Transmembrane</keyword>
<dbReference type="PANTHER" id="PTHR33908">
    <property type="entry name" value="MANNOSYLTRANSFERASE YKCB-RELATED"/>
    <property type="match status" value="1"/>
</dbReference>
<evidence type="ECO:0000256" key="8">
    <source>
        <dbReference type="SAM" id="Phobius"/>
    </source>
</evidence>
<organism evidence="10 11">
    <name type="scientific">Skermanella aerolata</name>
    <dbReference type="NCBI Taxonomy" id="393310"/>
    <lineage>
        <taxon>Bacteria</taxon>
        <taxon>Pseudomonadati</taxon>
        <taxon>Pseudomonadota</taxon>
        <taxon>Alphaproteobacteria</taxon>
        <taxon>Rhodospirillales</taxon>
        <taxon>Azospirillaceae</taxon>
        <taxon>Skermanella</taxon>
    </lineage>
</organism>
<feature type="transmembrane region" description="Helical" evidence="8">
    <location>
        <begin position="40"/>
        <end position="59"/>
    </location>
</feature>
<feature type="transmembrane region" description="Helical" evidence="8">
    <location>
        <begin position="415"/>
        <end position="436"/>
    </location>
</feature>
<feature type="transmembrane region" description="Helical" evidence="8">
    <location>
        <begin position="146"/>
        <end position="164"/>
    </location>
</feature>
<accession>A0A512DLD1</accession>
<name>A0A512DLD1_9PROT</name>
<dbReference type="InterPro" id="IPR038731">
    <property type="entry name" value="RgtA/B/C-like"/>
</dbReference>
<evidence type="ECO:0000256" key="5">
    <source>
        <dbReference type="ARBA" id="ARBA00022692"/>
    </source>
</evidence>
<dbReference type="GO" id="GO:0005886">
    <property type="term" value="C:plasma membrane"/>
    <property type="evidence" value="ECO:0007669"/>
    <property type="project" value="UniProtKB-SubCell"/>
</dbReference>
<feature type="transmembrane region" description="Helical" evidence="8">
    <location>
        <begin position="200"/>
        <end position="233"/>
    </location>
</feature>
<evidence type="ECO:0000256" key="7">
    <source>
        <dbReference type="ARBA" id="ARBA00023136"/>
    </source>
</evidence>
<dbReference type="AlphaFoldDB" id="A0A512DLD1"/>
<protein>
    <recommendedName>
        <fullName evidence="9">Glycosyltransferase RgtA/B/C/D-like domain-containing protein</fullName>
    </recommendedName>
</protein>
<dbReference type="EMBL" id="BJYZ01000006">
    <property type="protein sequence ID" value="GEO37296.1"/>
    <property type="molecule type" value="Genomic_DNA"/>
</dbReference>
<keyword evidence="11" id="KW-1185">Reference proteome</keyword>
<gene>
    <name evidence="10" type="ORF">SAE02_14440</name>
</gene>
<feature type="transmembrane region" description="Helical" evidence="8">
    <location>
        <begin position="71"/>
        <end position="91"/>
    </location>
</feature>
<keyword evidence="3" id="KW-0328">Glycosyltransferase</keyword>
<evidence type="ECO:0000256" key="6">
    <source>
        <dbReference type="ARBA" id="ARBA00022989"/>
    </source>
</evidence>
<evidence type="ECO:0000256" key="3">
    <source>
        <dbReference type="ARBA" id="ARBA00022676"/>
    </source>
</evidence>
<feature type="transmembrane region" description="Helical" evidence="8">
    <location>
        <begin position="384"/>
        <end position="403"/>
    </location>
</feature>
<dbReference type="PANTHER" id="PTHR33908:SF11">
    <property type="entry name" value="MEMBRANE PROTEIN"/>
    <property type="match status" value="1"/>
</dbReference>
<feature type="transmembrane region" description="Helical" evidence="8">
    <location>
        <begin position="254"/>
        <end position="274"/>
    </location>
</feature>
<feature type="transmembrane region" description="Helical" evidence="8">
    <location>
        <begin position="121"/>
        <end position="139"/>
    </location>
</feature>
<keyword evidence="6 8" id="KW-1133">Transmembrane helix</keyword>
<comment type="subcellular location">
    <subcellularLocation>
        <location evidence="1">Cell membrane</location>
        <topology evidence="1">Multi-pass membrane protein</topology>
    </subcellularLocation>
</comment>